<reference evidence="2 3" key="1">
    <citation type="journal article" date="2018" name="Nat. Biotechnol.">
        <title>A standardized bacterial taxonomy based on genome phylogeny substantially revises the tree of life.</title>
        <authorList>
            <person name="Parks D.H."/>
            <person name="Chuvochina M."/>
            <person name="Waite D.W."/>
            <person name="Rinke C."/>
            <person name="Skarshewski A."/>
            <person name="Chaumeil P.A."/>
            <person name="Hugenholtz P."/>
        </authorList>
    </citation>
    <scope>NUCLEOTIDE SEQUENCE [LARGE SCALE GENOMIC DNA]</scope>
    <source>
        <strain evidence="2">UBA12544</strain>
    </source>
</reference>
<dbReference type="Proteomes" id="UP000264445">
    <property type="component" value="Unassembled WGS sequence"/>
</dbReference>
<protein>
    <submittedName>
        <fullName evidence="2">Uncharacterized protein</fullName>
    </submittedName>
</protein>
<keyword evidence="1" id="KW-0472">Membrane</keyword>
<comment type="caution">
    <text evidence="2">The sequence shown here is derived from an EMBL/GenBank/DDBJ whole genome shotgun (WGS) entry which is preliminary data.</text>
</comment>
<evidence type="ECO:0000313" key="3">
    <source>
        <dbReference type="Proteomes" id="UP000264445"/>
    </source>
</evidence>
<evidence type="ECO:0000313" key="2">
    <source>
        <dbReference type="EMBL" id="HBT50271.1"/>
    </source>
</evidence>
<accession>A0A117KVP8</accession>
<evidence type="ECO:0000256" key="1">
    <source>
        <dbReference type="SAM" id="Phobius"/>
    </source>
</evidence>
<dbReference type="EMBL" id="DOLB01000163">
    <property type="protein sequence ID" value="HBT50271.1"/>
    <property type="molecule type" value="Genomic_DNA"/>
</dbReference>
<dbReference type="RefSeq" id="WP_278429543.1">
    <property type="nucleotide sequence ID" value="NZ_DOLB01000163.1"/>
</dbReference>
<keyword evidence="1" id="KW-0812">Transmembrane</keyword>
<keyword evidence="1" id="KW-1133">Transmembrane helix</keyword>
<sequence length="75" mass="8873">MAFKILGLTLLFIFFSMLEVPRLLREKRLKEVVVFFIFLIAGYVLNLLYVLNIQIIPANRIISFLLKPIEKFWGQ</sequence>
<name>A0A117KVP8_9THEO</name>
<dbReference type="AlphaFoldDB" id="A0A117KVP8"/>
<organism evidence="2 3">
    <name type="scientific">Caldanaerobacter subterraneus</name>
    <dbReference type="NCBI Taxonomy" id="911092"/>
    <lineage>
        <taxon>Bacteria</taxon>
        <taxon>Bacillati</taxon>
        <taxon>Bacillota</taxon>
        <taxon>Clostridia</taxon>
        <taxon>Thermoanaerobacterales</taxon>
        <taxon>Thermoanaerobacteraceae</taxon>
        <taxon>Caldanaerobacter</taxon>
    </lineage>
</organism>
<gene>
    <name evidence="2" type="ORF">DEA61_10950</name>
</gene>
<feature type="transmembrane region" description="Helical" evidence="1">
    <location>
        <begin position="32"/>
        <end position="51"/>
    </location>
</feature>
<proteinExistence type="predicted"/>